<dbReference type="AlphaFoldDB" id="A0A078QJK9"/>
<dbReference type="Pfam" id="PF19556">
    <property type="entry name" value="PRTRC_E"/>
    <property type="match status" value="1"/>
</dbReference>
<feature type="domain" description="ParB-related ThiF-related cassette protein E" evidence="2">
    <location>
        <begin position="2"/>
        <end position="174"/>
    </location>
</feature>
<evidence type="ECO:0000256" key="1">
    <source>
        <dbReference type="SAM" id="MobiDB-lite"/>
    </source>
</evidence>
<evidence type="ECO:0000259" key="2">
    <source>
        <dbReference type="Pfam" id="PF19556"/>
    </source>
</evidence>
<evidence type="ECO:0000313" key="4">
    <source>
        <dbReference type="Proteomes" id="UP000028134"/>
    </source>
</evidence>
<sequence>MFFQSIYQMITAGTDLNINIRKVDNSLSVAVMPRRNSLKEDTRQNMVPLVVNGTPAELDMGFLQTILQPIQRVQGLLANAENFEKQAEKATAQAKSSKAPTIPAESKETREKREKMEKLLKKADDATAAKRFSEAMTWLKQARILTSAEKQKEIDAKMQEVQKLASEGSLFGMAEEAAPIISQPQGSMNGQPQPGIQTSIFPEQQTHTMNPEPVMQPVPQQIAQQLPLETPQPVYDMNRAHMQSGPNAQAIQEGFVPHGGTMQPYPQQPAYQPEAAPYSQQQVRQPTNGHIPNGTIQVQNGNGREYQTAPAAHDTFCFDPEDENDRELLREDPYAEYPDFPAEYRMKDEAQVEMVYC</sequence>
<comment type="caution">
    <text evidence="3">The sequence shown here is derived from an EMBL/GenBank/DDBJ whole genome shotgun (WGS) entry which is preliminary data.</text>
</comment>
<organism evidence="3 4">
    <name type="scientific">Phocaeicola vulgatus str. 3775 SL</name>
    <name type="common">B</name>
    <name type="synonym">iv</name>
    <dbReference type="NCBI Taxonomy" id="1339350"/>
    <lineage>
        <taxon>Bacteria</taxon>
        <taxon>Pseudomonadati</taxon>
        <taxon>Bacteroidota</taxon>
        <taxon>Bacteroidia</taxon>
        <taxon>Bacteroidales</taxon>
        <taxon>Bacteroidaceae</taxon>
        <taxon>Phocaeicola</taxon>
    </lineage>
</organism>
<accession>A0A078QJK9</accession>
<dbReference type="RefSeq" id="WP_032577296.1">
    <property type="nucleotide sequence ID" value="NZ_JNHI01000116.1"/>
</dbReference>
<reference evidence="3 4" key="1">
    <citation type="submission" date="2014-04" db="EMBL/GenBank/DDBJ databases">
        <authorList>
            <person name="Sears C."/>
            <person name="Carroll K."/>
            <person name="Sack B.R."/>
            <person name="Qadri F."/>
            <person name="Myers L.L."/>
            <person name="Chung G.-T."/>
            <person name="Escheverria P."/>
            <person name="Fraser C.M."/>
            <person name="Sadzewicz L."/>
            <person name="Shefchek K.A."/>
            <person name="Tallon L."/>
            <person name="Das S.P."/>
            <person name="Daugherty S."/>
            <person name="Mongodin E.F."/>
        </authorList>
    </citation>
    <scope>NUCLEOTIDE SEQUENCE [LARGE SCALE GENOMIC DNA]</scope>
    <source>
        <strain evidence="4">3775 SL(B) 10 (iv)</strain>
    </source>
</reference>
<feature type="compositionally biased region" description="Low complexity" evidence="1">
    <location>
        <begin position="89"/>
        <end position="99"/>
    </location>
</feature>
<dbReference type="InterPro" id="IPR022273">
    <property type="entry name" value="PRTRC_protein-E"/>
</dbReference>
<evidence type="ECO:0000313" key="3">
    <source>
        <dbReference type="EMBL" id="KDS23380.1"/>
    </source>
</evidence>
<gene>
    <name evidence="3" type="ORF">M097_4887</name>
</gene>
<dbReference type="EMBL" id="JNHI01000116">
    <property type="protein sequence ID" value="KDS23380.1"/>
    <property type="molecule type" value="Genomic_DNA"/>
</dbReference>
<protein>
    <submittedName>
        <fullName evidence="3">PRTRC system E domain protein</fullName>
    </submittedName>
</protein>
<proteinExistence type="predicted"/>
<dbReference type="PATRIC" id="fig|1339350.3.peg.4614"/>
<feature type="region of interest" description="Disordered" evidence="1">
    <location>
        <begin position="88"/>
        <end position="112"/>
    </location>
</feature>
<name>A0A078QJK9_PHOVU</name>
<dbReference type="NCBIfam" id="TIGR03741">
    <property type="entry name" value="PRTRC_E"/>
    <property type="match status" value="1"/>
</dbReference>
<dbReference type="Proteomes" id="UP000028134">
    <property type="component" value="Unassembled WGS sequence"/>
</dbReference>